<keyword evidence="3" id="KW-1185">Reference proteome</keyword>
<evidence type="ECO:0000313" key="3">
    <source>
        <dbReference type="Proteomes" id="UP000603200"/>
    </source>
</evidence>
<dbReference type="RefSeq" id="WP_203836107.1">
    <property type="nucleotide sequence ID" value="NZ_BAAATV010000003.1"/>
</dbReference>
<dbReference type="PANTHER" id="PTHR41700:SF1">
    <property type="entry name" value="N-ACETYLTRANSFERASE DOMAIN-CONTAINING PROTEIN"/>
    <property type="match status" value="1"/>
</dbReference>
<protein>
    <recommendedName>
        <fullName evidence="1">N-acetyltransferase domain-containing protein</fullName>
    </recommendedName>
</protein>
<dbReference type="SUPFAM" id="SSF55729">
    <property type="entry name" value="Acyl-CoA N-acyltransferases (Nat)"/>
    <property type="match status" value="1"/>
</dbReference>
<comment type="caution">
    <text evidence="2">The sequence shown here is derived from an EMBL/GenBank/DDBJ whole genome shotgun (WGS) entry which is preliminary data.</text>
</comment>
<proteinExistence type="predicted"/>
<accession>A0ABQ3ZJY0</accession>
<organism evidence="2 3">
    <name type="scientific">Winogradskya humida</name>
    <dbReference type="NCBI Taxonomy" id="113566"/>
    <lineage>
        <taxon>Bacteria</taxon>
        <taxon>Bacillati</taxon>
        <taxon>Actinomycetota</taxon>
        <taxon>Actinomycetes</taxon>
        <taxon>Micromonosporales</taxon>
        <taxon>Micromonosporaceae</taxon>
        <taxon>Winogradskya</taxon>
    </lineage>
</organism>
<evidence type="ECO:0000313" key="2">
    <source>
        <dbReference type="EMBL" id="GIE18857.1"/>
    </source>
</evidence>
<dbReference type="Proteomes" id="UP000603200">
    <property type="component" value="Unassembled WGS sequence"/>
</dbReference>
<dbReference type="Gene3D" id="3.40.630.30">
    <property type="match status" value="1"/>
</dbReference>
<evidence type="ECO:0000259" key="1">
    <source>
        <dbReference type="Pfam" id="PF00583"/>
    </source>
</evidence>
<dbReference type="EMBL" id="BOMN01000023">
    <property type="protein sequence ID" value="GIE18857.1"/>
    <property type="molecule type" value="Genomic_DNA"/>
</dbReference>
<dbReference type="InterPro" id="IPR016181">
    <property type="entry name" value="Acyl_CoA_acyltransferase"/>
</dbReference>
<dbReference type="InterPro" id="IPR000182">
    <property type="entry name" value="GNAT_dom"/>
</dbReference>
<sequence length="230" mass="24852">MTLEIRTVDGLAELAALDVVLGGIWHDGPAPLLGVEMLRALAKAGNYIAAAYDDDAVVGGCVGFFGPPAERELHSHVAGVTRTVVGRGVGYALKQHQREWALAHGADAITWTYDPLVARNAHFNLVKLGAEPVEYLTDFYGPMHDVINGDDPSDRLLVRWDLTGQPREAPEGEDVVVAVPADIESLRTHDPAAAARWRLEVRDVLGGLMASGAGFVRFDRARGYVLRRPA</sequence>
<gene>
    <name evidence="2" type="ORF">Ahu01nite_019590</name>
</gene>
<dbReference type="Pfam" id="PF00583">
    <property type="entry name" value="Acetyltransf_1"/>
    <property type="match status" value="1"/>
</dbReference>
<feature type="domain" description="N-acetyltransferase" evidence="1">
    <location>
        <begin position="43"/>
        <end position="112"/>
    </location>
</feature>
<name>A0ABQ3ZJY0_9ACTN</name>
<reference evidence="2 3" key="1">
    <citation type="submission" date="2021-01" db="EMBL/GenBank/DDBJ databases">
        <title>Whole genome shotgun sequence of Actinoplanes humidus NBRC 14915.</title>
        <authorList>
            <person name="Komaki H."/>
            <person name="Tamura T."/>
        </authorList>
    </citation>
    <scope>NUCLEOTIDE SEQUENCE [LARGE SCALE GENOMIC DNA]</scope>
    <source>
        <strain evidence="2 3">NBRC 14915</strain>
    </source>
</reference>
<dbReference type="InterPro" id="IPR038764">
    <property type="entry name" value="GNAT_N_AcTrfase_prd"/>
</dbReference>
<dbReference type="PANTHER" id="PTHR41700">
    <property type="entry name" value="GCN5-RELATED N-ACETYLTRANSFERASE"/>
    <property type="match status" value="1"/>
</dbReference>